<name>A0A8B7UZ89_CASCN</name>
<feature type="domain" description="PLAT" evidence="3">
    <location>
        <begin position="684"/>
        <end position="803"/>
    </location>
</feature>
<dbReference type="FunFam" id="2.60.60.20:FF:000013">
    <property type="entry name" value="lipoxygenase homology domain-containing protein 1"/>
    <property type="match status" value="1"/>
</dbReference>
<evidence type="ECO:0000259" key="3">
    <source>
        <dbReference type="PROSITE" id="PS50095"/>
    </source>
</evidence>
<dbReference type="InterPro" id="IPR036392">
    <property type="entry name" value="PLAT/LH2_dom_sf"/>
</dbReference>
<feature type="domain" description="PLAT" evidence="3">
    <location>
        <begin position="1466"/>
        <end position="1584"/>
    </location>
</feature>
<evidence type="ECO:0000313" key="4">
    <source>
        <dbReference type="RefSeq" id="XP_020024793.1"/>
    </source>
</evidence>
<feature type="domain" description="PLAT" evidence="3">
    <location>
        <begin position="43"/>
        <end position="160"/>
    </location>
</feature>
<feature type="compositionally biased region" description="Basic residues" evidence="2">
    <location>
        <begin position="934"/>
        <end position="945"/>
    </location>
</feature>
<dbReference type="KEGG" id="ccan:109690068"/>
<feature type="domain" description="PLAT" evidence="3">
    <location>
        <begin position="814"/>
        <end position="929"/>
    </location>
</feature>
<evidence type="ECO:0000256" key="2">
    <source>
        <dbReference type="SAM" id="MobiDB-lite"/>
    </source>
</evidence>
<comment type="caution">
    <text evidence="1">Lacks conserved residue(s) required for the propagation of feature annotation.</text>
</comment>
<dbReference type="RefSeq" id="XP_020024793.1">
    <property type="nucleotide sequence ID" value="XM_020169204.1"/>
</dbReference>
<dbReference type="CTD" id="125336"/>
<dbReference type="InterPro" id="IPR052970">
    <property type="entry name" value="Inner_ear_hair_cell_LOXHD"/>
</dbReference>
<proteinExistence type="predicted"/>
<dbReference type="FunFam" id="2.40.180.10:FF:000004">
    <property type="entry name" value="Lipoxygenase homology domain-containing protein 1"/>
    <property type="match status" value="1"/>
</dbReference>
<accession>A0A8B7UZ89</accession>
<reference evidence="4" key="1">
    <citation type="submission" date="2025-08" db="UniProtKB">
        <authorList>
            <consortium name="RefSeq"/>
        </authorList>
    </citation>
    <scope>IDENTIFICATION</scope>
    <source>
        <tissue evidence="4">Leukocyte</tissue>
    </source>
</reference>
<feature type="domain" description="PLAT" evidence="3">
    <location>
        <begin position="553"/>
        <end position="673"/>
    </location>
</feature>
<feature type="domain" description="PLAT" evidence="3">
    <location>
        <begin position="172"/>
        <end position="287"/>
    </location>
</feature>
<feature type="domain" description="PLAT" evidence="3">
    <location>
        <begin position="1027"/>
        <end position="1145"/>
    </location>
</feature>
<dbReference type="Gene3D" id="2.40.180.10">
    <property type="entry name" value="Catalase core domain"/>
    <property type="match status" value="8"/>
</dbReference>
<dbReference type="PROSITE" id="PS50095">
    <property type="entry name" value="PLAT"/>
    <property type="match status" value="12"/>
</dbReference>
<dbReference type="PANTHER" id="PTHR45901">
    <property type="entry name" value="PROTEIN CBG12474"/>
    <property type="match status" value="1"/>
</dbReference>
<feature type="domain" description="PLAT" evidence="3">
    <location>
        <begin position="425"/>
        <end position="540"/>
    </location>
</feature>
<dbReference type="CDD" id="cd01756">
    <property type="entry name" value="PLAT_repeat"/>
    <property type="match status" value="10"/>
</dbReference>
<dbReference type="InterPro" id="IPR001024">
    <property type="entry name" value="PLAT/LH2_dom"/>
</dbReference>
<feature type="domain" description="PLAT" evidence="3">
    <location>
        <begin position="296"/>
        <end position="412"/>
    </location>
</feature>
<feature type="region of interest" description="Disordered" evidence="2">
    <location>
        <begin position="934"/>
        <end position="987"/>
    </location>
</feature>
<feature type="compositionally biased region" description="Acidic residues" evidence="2">
    <location>
        <begin position="948"/>
        <end position="984"/>
    </location>
</feature>
<dbReference type="Gene3D" id="2.60.60.20">
    <property type="entry name" value="PLAT/LH2 domain"/>
    <property type="match status" value="5"/>
</dbReference>
<dbReference type="FunFam" id="2.40.180.10:FF:000007">
    <property type="entry name" value="lipoxygenase homology domain-containing protein 1"/>
    <property type="match status" value="1"/>
</dbReference>
<organism evidence="4">
    <name type="scientific">Castor canadensis</name>
    <name type="common">American beaver</name>
    <dbReference type="NCBI Taxonomy" id="51338"/>
    <lineage>
        <taxon>Eukaryota</taxon>
        <taxon>Metazoa</taxon>
        <taxon>Chordata</taxon>
        <taxon>Craniata</taxon>
        <taxon>Vertebrata</taxon>
        <taxon>Euteleostomi</taxon>
        <taxon>Mammalia</taxon>
        <taxon>Eutheria</taxon>
        <taxon>Euarchontoglires</taxon>
        <taxon>Glires</taxon>
        <taxon>Rodentia</taxon>
        <taxon>Castorimorpha</taxon>
        <taxon>Castoridae</taxon>
        <taxon>Castor</taxon>
    </lineage>
</organism>
<sequence length="1821" mass="207747">MMPQKKKRRKKDIDFLGLYEQELLNYASEDDEDELEHEYYKAKVYEVVTATGDVRGAGTDANVFITIFGENGLSPKLHLTSKSESAFEKANVDVFRVRTNNVGLIYKIRIEHDNTGLNASWYLDHVIVTDMKRPHLRYYFNCNNWLSKVEGDRQWCRDLLASFNQMDTPRGNKYEIKVYTGDVIGAGTDADVFINIFGEYGDTGERRLENEKDNFEKGAEDKFMLDAPDLGQLMKINVGHNNKGGSAGWFLSKIIIEDIGNKRKYDFPLNRWLALDEDDGKIQRDILVGGAETTAITYIVTVFTGDIRGAGTKSKIYLVMYGARGNKNSGKIFLEGGVFDRGRTDIFHIELAVLLSPLSRVSIGHGNVGVNRGWYCEKVVILCPFTGIQQTFPCSNWLDEKKADGLIERQLYEMMSLRKKRLKKFPWSLWVWTTDLKKAGTNSPIFIQIYGQKGRTDEIFLNPNNKWFKPGIIEKFRLELPDLGRFYKIRAWHDRRNPGSGWHLERMTLMNTLNKEKYNFNCNRWLDANEDDNEIAREMTAEGPTVRRIMGMARYRVTVCTGELEGAGTDANVYLCLFGDVGDTGERLLYNCRNNTDLFEKGNADEFTIESVTMRKVRRVRIRHDGKGSGSGWYLDRVLVREEGQPESDNVEFPCLRWLDKDKDDGQLVRELLPSDSNATLKNYRYHISVKTGDLSGASTDSRVYIKLYGEKSDTIKQVLLVSDNNLKDYFERGRVDEFTLETLNIGTIIRLVIGHDSTGMHAGWFLGSVQIRVPRQGKQYTFPANRWLDKNQADGRLEVELYPSEVVEIQKLVHYEVEIWTGDVGGAGTTSRVYLQIYGEEGKTEVLFLSSRSKVFDRASKDTFQLEAADVGEIYKIRLGHTGEGFGPSWFVDTVWLRHLVVREEDLTPEQEARKKKEKDKLRQLLKKERLKAKLQRKKKKKRKGSDEEEEGSEEEEEESSSEVSSSEEEEEETEEEEEEEEFGPGMQEVIEQYKFEAHRWLARGKEDNELVVELVPAGRQGPEPNTYEVQVITGKVPKAGTDANVFLTIYGEEYGDTGERPLKKSDKSNKFEQGQTDTFTIYAIDLGALTKIRIRHDNTGNRPGWFLDRIDITDMNNEITYYFPCQRWLAVEEDDGQLSRELLPVDESYVLPSEDEEGGGHGDNNPLDSLALEQKDKSTTFSVTVKTGDKRNAGTDANVFITLFGTQDDTGMTLLKSSKTNSNKFERDSIEIFTVETLDLGDLWKVRIGHDNTGKAPGWFVDWVEVDAPSLGKCMTFPCGRWLAKNEDDGTIVRDLFHAELQTRLYTPFVPYEITLYTSDVFAAGTDANIFIVIYGCDAVCTRQKFLCTNKREQKLFFERKSASRFIVELEDVGEIIEKIRIGHDNTGINPGWHCSHVDIRRLLPDKDGTETLTFPCDRWLATSEDDKKTIRELVPYDIFTEKYMKDGSLRQVYKEVEEPLDIVLYSVQIFTGNIPGAGTDAKVYITIYGDLGDTGERYLGKSENRTNKFERGTADTFIIEAADLGVIYKIKLRHDNTKWCADWYVEKVEIWNDTNEDEFLFLCGRWLSLKKEDGRLERLFYEKEYTGDRSSNCSSPADFWEIALSSKMADVDIATVTGPMADYVQEGPVIPYYVSVTTGKHKDAATDSRAFILLIGEDEERSNRIWLDYPQGKKGFTCGSVEEFFVGGLDVGIIKKIEVLYEMTVWTGDVVGGGTDSNIFMTLYGINGSTEEVQLDKKKARFEREQNDTFIMEILDIAPFTKMRIRIDGLGSRPEWFLERLLLLIVKSLSLPAAAQLGSCPWVLKCAESSHKAGMLRP</sequence>
<dbReference type="FunFam" id="2.40.180.10:FF:000008">
    <property type="entry name" value="lipoxygenase homology domain-containing protein 1"/>
    <property type="match status" value="1"/>
</dbReference>
<dbReference type="Pfam" id="PF01477">
    <property type="entry name" value="PLAT"/>
    <property type="match status" value="12"/>
</dbReference>
<gene>
    <name evidence="4" type="primary">Loxhd1</name>
</gene>
<protein>
    <submittedName>
        <fullName evidence="4">Lipoxygenase homology domain-containing protein 1</fullName>
    </submittedName>
</protein>
<dbReference type="PANTHER" id="PTHR45901:SF3">
    <property type="entry name" value="LIPOXYGENASE HOMOLOGY DOMAIN-CONTAINING PROTEIN 1"/>
    <property type="match status" value="1"/>
</dbReference>
<feature type="domain" description="PLAT" evidence="3">
    <location>
        <begin position="1702"/>
        <end position="1820"/>
    </location>
</feature>
<evidence type="ECO:0000256" key="1">
    <source>
        <dbReference type="PROSITE-ProRule" id="PRU00152"/>
    </source>
</evidence>
<feature type="domain" description="PLAT" evidence="3">
    <location>
        <begin position="1181"/>
        <end position="1299"/>
    </location>
</feature>
<dbReference type="OrthoDB" id="5322100at2759"/>
<dbReference type="SMART" id="SM00308">
    <property type="entry name" value="LH2"/>
    <property type="match status" value="11"/>
</dbReference>
<feature type="domain" description="PLAT" evidence="3">
    <location>
        <begin position="1312"/>
        <end position="1437"/>
    </location>
</feature>
<dbReference type="SUPFAM" id="SSF49723">
    <property type="entry name" value="Lipase/lipooxygenase domain (PLAT/LH2 domain)"/>
    <property type="match status" value="13"/>
</dbReference>
<dbReference type="FunFam" id="2.40.180.10:FF:000011">
    <property type="entry name" value="Lipoxygenase homology domain-containing protein 1"/>
    <property type="match status" value="1"/>
</dbReference>